<dbReference type="Proteomes" id="UP000887568">
    <property type="component" value="Unplaced"/>
</dbReference>
<dbReference type="OrthoDB" id="10468766at2759"/>
<dbReference type="EnsemblMetazoa" id="XM_038220133.1">
    <property type="protein sequence ID" value="XP_038076061.1"/>
    <property type="gene ID" value="LOC119744272"/>
</dbReference>
<feature type="region of interest" description="Disordered" evidence="2">
    <location>
        <begin position="641"/>
        <end position="716"/>
    </location>
</feature>
<feature type="region of interest" description="Disordered" evidence="2">
    <location>
        <begin position="872"/>
        <end position="908"/>
    </location>
</feature>
<protein>
    <submittedName>
        <fullName evidence="3">Uncharacterized protein</fullName>
    </submittedName>
</protein>
<dbReference type="AlphaFoldDB" id="A0A914BJR9"/>
<dbReference type="RefSeq" id="XP_038076061.1">
    <property type="nucleotide sequence ID" value="XM_038220133.1"/>
</dbReference>
<sequence>MSSNSSMSVGVCVKSSPLSTINCNTVNTAERSPTRRSTMKRRSQNAEIRTSFPDSVNAVGEGKENMEPFVEESDNEEDEEVFFGDITDMERFKMAKLRRKTQVFVANFRDVSSSGSGTDSLDESSSMHHSTSSQDSSVVISSSAEPESPASCNSSGETVAAMHQHPKLSHLERMAPSSTDSPSVLAHRAAAKIQTWFRLTRQAQEYQGVMREVERLEAKTDDFIQKIRREKERIKQCSTPEQGGRLDTASSSPMVIVPSHRLHLVETSPQQDNDVTTLQQSLNPAQLSTDSTANVIFNATNDSESIDTTTSGSASFSPVKLDESISAQSEVPKADSESNCSAAEQESYDTPDRHVQGTYQSKTNASVESSLYSTPSFVQSGSASQVTSVSSAGTLYHAAYSKVASDVKAHAVSEEHFVGTPLEFRKTEHNATNSPFLQVEKSSASYPQRTPLRQLHTSGTLSSFPKVTYEQIQSPTVFSSPRLFPVTVQAVQPQQSVSSAALFSPLKISDHTPVQDYQHSETMMSQSFSAKVTESQKPQKEIEKENHNLAFDFDTRQPTARNADSVRQDLDYQARPCLDSFTASSTPLAALPVSPNISVLRSAQKVAIVTPNSPLLPNTSRSDSKSHSTRCEMEYKTMPIADEGPRQQLSTAQEKGPSRHFFPSPLVMTRDTPETTTQSVPVTHPTGRPDPSNASRLEAAYGGRPGITTSPFTGARSCESARRKVELLEQKRAELARLRAEKAELKQTLKTENEMCFAMKQEVKAALHSNTSQTNIPVHLLSLGCQGISSLTLTDQELDIVTRLHTIRNSHHDNLQGVAASPMVTPIPHKGSLHLQWHSDLVTEVHCLSSPGHPVRVARPILANQDVCKARRVPAARTASPAQRVPTRQDKSRYPSGYTRTPREKLAF</sequence>
<keyword evidence="4" id="KW-1185">Reference proteome</keyword>
<feature type="coiled-coil region" evidence="1">
    <location>
        <begin position="718"/>
        <end position="755"/>
    </location>
</feature>
<evidence type="ECO:0000313" key="4">
    <source>
        <dbReference type="Proteomes" id="UP000887568"/>
    </source>
</evidence>
<dbReference type="GeneID" id="119744272"/>
<feature type="region of interest" description="Disordered" evidence="2">
    <location>
        <begin position="323"/>
        <end position="356"/>
    </location>
</feature>
<reference evidence="3" key="1">
    <citation type="submission" date="2022-11" db="UniProtKB">
        <authorList>
            <consortium name="EnsemblMetazoa"/>
        </authorList>
    </citation>
    <scope>IDENTIFICATION</scope>
</reference>
<feature type="compositionally biased region" description="Low complexity" evidence="2">
    <location>
        <begin position="123"/>
        <end position="155"/>
    </location>
</feature>
<organism evidence="3 4">
    <name type="scientific">Patiria miniata</name>
    <name type="common">Bat star</name>
    <name type="synonym">Asterina miniata</name>
    <dbReference type="NCBI Taxonomy" id="46514"/>
    <lineage>
        <taxon>Eukaryota</taxon>
        <taxon>Metazoa</taxon>
        <taxon>Echinodermata</taxon>
        <taxon>Eleutherozoa</taxon>
        <taxon>Asterozoa</taxon>
        <taxon>Asteroidea</taxon>
        <taxon>Valvatacea</taxon>
        <taxon>Valvatida</taxon>
        <taxon>Asterinidae</taxon>
        <taxon>Patiria</taxon>
    </lineage>
</organism>
<evidence type="ECO:0000256" key="2">
    <source>
        <dbReference type="SAM" id="MobiDB-lite"/>
    </source>
</evidence>
<keyword evidence="1" id="KW-0175">Coiled coil</keyword>
<feature type="region of interest" description="Disordered" evidence="2">
    <location>
        <begin position="111"/>
        <end position="164"/>
    </location>
</feature>
<dbReference type="OMA" id="ANICQEN"/>
<proteinExistence type="predicted"/>
<evidence type="ECO:0000256" key="1">
    <source>
        <dbReference type="SAM" id="Coils"/>
    </source>
</evidence>
<evidence type="ECO:0000313" key="3">
    <source>
        <dbReference type="EnsemblMetazoa" id="XP_038076061.1"/>
    </source>
</evidence>
<name>A0A914BJR9_PATMI</name>
<accession>A0A914BJR9</accession>
<feature type="coiled-coil region" evidence="1">
    <location>
        <begin position="199"/>
        <end position="233"/>
    </location>
</feature>